<protein>
    <submittedName>
        <fullName evidence="1">Uncharacterized protein</fullName>
    </submittedName>
</protein>
<dbReference type="EMBL" id="JARKIE010000045">
    <property type="protein sequence ID" value="KAJ7693675.1"/>
    <property type="molecule type" value="Genomic_DNA"/>
</dbReference>
<gene>
    <name evidence="1" type="ORF">B0H17DRAFT_492518</name>
</gene>
<sequence length="260" mass="27480">MEGDSCFPIYRCFIGISIRRTYSRLRSQSCFLFHSSLRLQVRQVSSIHHSADTGNSKIMSNSKEFAVILFLVIASFATGTHGSSPPVTAVTLWQFGQNRLLGGAVTVPLQPLGTASDGSATTYRYEVANNNVVASTDSAGSITIQTTAVPTSRTIVASASGWVEEFGNGVEIVCGFVDSEFGACLDTTVSGSGSTANSGVPTPVALQVALVASPTIVPQTTTPTQITSSRSSSLKVMLERKSGLTAPQLPRQTNNHYLLP</sequence>
<keyword evidence="2" id="KW-1185">Reference proteome</keyword>
<evidence type="ECO:0000313" key="2">
    <source>
        <dbReference type="Proteomes" id="UP001221757"/>
    </source>
</evidence>
<dbReference type="Proteomes" id="UP001221757">
    <property type="component" value="Unassembled WGS sequence"/>
</dbReference>
<organism evidence="1 2">
    <name type="scientific">Mycena rosella</name>
    <name type="common">Pink bonnet</name>
    <name type="synonym">Agaricus rosellus</name>
    <dbReference type="NCBI Taxonomy" id="1033263"/>
    <lineage>
        <taxon>Eukaryota</taxon>
        <taxon>Fungi</taxon>
        <taxon>Dikarya</taxon>
        <taxon>Basidiomycota</taxon>
        <taxon>Agaricomycotina</taxon>
        <taxon>Agaricomycetes</taxon>
        <taxon>Agaricomycetidae</taxon>
        <taxon>Agaricales</taxon>
        <taxon>Marasmiineae</taxon>
        <taxon>Mycenaceae</taxon>
        <taxon>Mycena</taxon>
    </lineage>
</organism>
<comment type="caution">
    <text evidence="1">The sequence shown here is derived from an EMBL/GenBank/DDBJ whole genome shotgun (WGS) entry which is preliminary data.</text>
</comment>
<proteinExistence type="predicted"/>
<name>A0AAD7DLQ7_MYCRO</name>
<evidence type="ECO:0000313" key="1">
    <source>
        <dbReference type="EMBL" id="KAJ7693675.1"/>
    </source>
</evidence>
<reference evidence="1" key="1">
    <citation type="submission" date="2023-03" db="EMBL/GenBank/DDBJ databases">
        <title>Massive genome expansion in bonnet fungi (Mycena s.s.) driven by repeated elements and novel gene families across ecological guilds.</title>
        <authorList>
            <consortium name="Lawrence Berkeley National Laboratory"/>
            <person name="Harder C.B."/>
            <person name="Miyauchi S."/>
            <person name="Viragh M."/>
            <person name="Kuo A."/>
            <person name="Thoen E."/>
            <person name="Andreopoulos B."/>
            <person name="Lu D."/>
            <person name="Skrede I."/>
            <person name="Drula E."/>
            <person name="Henrissat B."/>
            <person name="Morin E."/>
            <person name="Kohler A."/>
            <person name="Barry K."/>
            <person name="LaButti K."/>
            <person name="Morin E."/>
            <person name="Salamov A."/>
            <person name="Lipzen A."/>
            <person name="Mereny Z."/>
            <person name="Hegedus B."/>
            <person name="Baldrian P."/>
            <person name="Stursova M."/>
            <person name="Weitz H."/>
            <person name="Taylor A."/>
            <person name="Grigoriev I.V."/>
            <person name="Nagy L.G."/>
            <person name="Martin F."/>
            <person name="Kauserud H."/>
        </authorList>
    </citation>
    <scope>NUCLEOTIDE SEQUENCE</scope>
    <source>
        <strain evidence="1">CBHHK067</strain>
    </source>
</reference>
<dbReference type="AlphaFoldDB" id="A0AAD7DLQ7"/>
<accession>A0AAD7DLQ7</accession>